<sequence length="189" mass="22012">MPDWRSLEYLLNGTKRQKDAYYALNEIALMEKLKDYHPILVGTIPIDIDIPKSDLDIICQAHDYADFGKLVQFHFGNFDNFTTNQNENRFLANFKYGAFDIEIFATNQPTEAQPAYRHMLIEDRILQLLGNKFRSEIRNLKSKGLKTEPAFGALLEFGSNPYEVLLVYERWSPTELKEKLSSFITKYQS</sequence>
<dbReference type="KEGG" id="scn:Solca_4277"/>
<reference evidence="1" key="1">
    <citation type="submission" date="2012-02" db="EMBL/GenBank/DDBJ databases">
        <title>The complete genome of Solitalea canadensis DSM 3403.</title>
        <authorList>
            <consortium name="US DOE Joint Genome Institute (JGI-PGF)"/>
            <person name="Lucas S."/>
            <person name="Copeland A."/>
            <person name="Lapidus A."/>
            <person name="Glavina del Rio T."/>
            <person name="Dalin E."/>
            <person name="Tice H."/>
            <person name="Bruce D."/>
            <person name="Goodwin L."/>
            <person name="Pitluck S."/>
            <person name="Peters L."/>
            <person name="Ovchinnikova G."/>
            <person name="Lu M."/>
            <person name="Kyrpides N."/>
            <person name="Mavromatis K."/>
            <person name="Ivanova N."/>
            <person name="Brettin T."/>
            <person name="Detter J.C."/>
            <person name="Han C."/>
            <person name="Larimer F."/>
            <person name="Land M."/>
            <person name="Hauser L."/>
            <person name="Markowitz V."/>
            <person name="Cheng J.-F."/>
            <person name="Hugenholtz P."/>
            <person name="Woyke T."/>
            <person name="Wu D."/>
            <person name="Spring S."/>
            <person name="Schroeder M."/>
            <person name="Kopitz M."/>
            <person name="Brambilla E."/>
            <person name="Klenk H.-P."/>
            <person name="Eisen J.A."/>
        </authorList>
    </citation>
    <scope>NUCLEOTIDE SEQUENCE</scope>
    <source>
        <strain evidence="1">DSM 3403</strain>
    </source>
</reference>
<dbReference type="OrthoDB" id="6402248at2"/>
<dbReference type="Proteomes" id="UP000007590">
    <property type="component" value="Chromosome"/>
</dbReference>
<evidence type="ECO:0008006" key="3">
    <source>
        <dbReference type="Google" id="ProtNLM"/>
    </source>
</evidence>
<dbReference type="AlphaFoldDB" id="H8KM85"/>
<organism evidence="1 2">
    <name type="scientific">Solitalea canadensis (strain ATCC 29591 / DSM 3403 / JCM 21819 / LMG 8368 / NBRC 15130 / NCIMB 12057 / USAM 9D)</name>
    <name type="common">Flexibacter canadensis</name>
    <dbReference type="NCBI Taxonomy" id="929556"/>
    <lineage>
        <taxon>Bacteria</taxon>
        <taxon>Pseudomonadati</taxon>
        <taxon>Bacteroidota</taxon>
        <taxon>Sphingobacteriia</taxon>
        <taxon>Sphingobacteriales</taxon>
        <taxon>Sphingobacteriaceae</taxon>
        <taxon>Solitalea</taxon>
    </lineage>
</organism>
<dbReference type="InterPro" id="IPR025365">
    <property type="entry name" value="DUF4269"/>
</dbReference>
<dbReference type="STRING" id="929556.Solca_4277"/>
<dbReference type="eggNOG" id="COG0537">
    <property type="taxonomic scope" value="Bacteria"/>
</dbReference>
<dbReference type="RefSeq" id="WP_014682489.1">
    <property type="nucleotide sequence ID" value="NC_017770.1"/>
</dbReference>
<accession>H8KM85</accession>
<evidence type="ECO:0000313" key="2">
    <source>
        <dbReference type="Proteomes" id="UP000007590"/>
    </source>
</evidence>
<keyword evidence="2" id="KW-1185">Reference proteome</keyword>
<dbReference type="HOGENOM" id="CLU_110690_0_0_10"/>
<protein>
    <recommendedName>
        <fullName evidence="3">DUF4269 domain-containing protein</fullName>
    </recommendedName>
</protein>
<evidence type="ECO:0000313" key="1">
    <source>
        <dbReference type="EMBL" id="AFD09267.1"/>
    </source>
</evidence>
<proteinExistence type="predicted"/>
<gene>
    <name evidence="1" type="ordered locus">Solca_4277</name>
</gene>
<dbReference type="EMBL" id="CP003349">
    <property type="protein sequence ID" value="AFD09267.1"/>
    <property type="molecule type" value="Genomic_DNA"/>
</dbReference>
<name>H8KM85_SOLCM</name>
<dbReference type="Pfam" id="PF14091">
    <property type="entry name" value="DUF4269"/>
    <property type="match status" value="1"/>
</dbReference>